<sequence length="55" mass="6058">MAVAGNLSPLEDQYQKEFYRCLFPILDGHVIMSPEFIIDSGPKGGTIDFLVAGKK</sequence>
<dbReference type="RefSeq" id="XP_024671576.1">
    <property type="nucleotide sequence ID" value="XM_024812856.1"/>
</dbReference>
<dbReference type="OrthoDB" id="2364732at2759"/>
<evidence type="ECO:0000313" key="2">
    <source>
        <dbReference type="Proteomes" id="UP000234585"/>
    </source>
</evidence>
<dbReference type="Proteomes" id="UP000234585">
    <property type="component" value="Unassembled WGS sequence"/>
</dbReference>
<dbReference type="STRING" id="41067.A0A2I2FAA3"/>
<gene>
    <name evidence="1" type="ORF">BDW47DRAFT_106831</name>
</gene>
<proteinExistence type="predicted"/>
<evidence type="ECO:0000313" key="1">
    <source>
        <dbReference type="EMBL" id="PLB37564.1"/>
    </source>
</evidence>
<dbReference type="EMBL" id="KZ559142">
    <property type="protein sequence ID" value="PLB37564.1"/>
    <property type="molecule type" value="Genomic_DNA"/>
</dbReference>
<protein>
    <submittedName>
        <fullName evidence="1">Uncharacterized protein</fullName>
    </submittedName>
</protein>
<name>A0A2I2FAA3_ASPCN</name>
<dbReference type="AlphaFoldDB" id="A0A2I2FAA3"/>
<dbReference type="GeneID" id="36520016"/>
<organism evidence="1 2">
    <name type="scientific">Aspergillus candidus</name>
    <dbReference type="NCBI Taxonomy" id="41067"/>
    <lineage>
        <taxon>Eukaryota</taxon>
        <taxon>Fungi</taxon>
        <taxon>Dikarya</taxon>
        <taxon>Ascomycota</taxon>
        <taxon>Pezizomycotina</taxon>
        <taxon>Eurotiomycetes</taxon>
        <taxon>Eurotiomycetidae</taxon>
        <taxon>Eurotiales</taxon>
        <taxon>Aspergillaceae</taxon>
        <taxon>Aspergillus</taxon>
        <taxon>Aspergillus subgen. Circumdati</taxon>
    </lineage>
</organism>
<reference evidence="1 2" key="1">
    <citation type="submission" date="2017-12" db="EMBL/GenBank/DDBJ databases">
        <authorList>
            <consortium name="DOE Joint Genome Institute"/>
            <person name="Haridas S."/>
            <person name="Kjaerbolling I."/>
            <person name="Vesth T.C."/>
            <person name="Frisvad J.C."/>
            <person name="Nybo J.L."/>
            <person name="Theobald S."/>
            <person name="Kuo A."/>
            <person name="Bowyer P."/>
            <person name="Matsuda Y."/>
            <person name="Mondo S."/>
            <person name="Lyhne E.K."/>
            <person name="Kogle M.E."/>
            <person name="Clum A."/>
            <person name="Lipzen A."/>
            <person name="Salamov A."/>
            <person name="Ngan C.Y."/>
            <person name="Daum C."/>
            <person name="Chiniquy J."/>
            <person name="Barry K."/>
            <person name="LaButti K."/>
            <person name="Simmons B.A."/>
            <person name="Magnuson J.K."/>
            <person name="Mortensen U.H."/>
            <person name="Larsen T.O."/>
            <person name="Grigoriev I.V."/>
            <person name="Baker S.E."/>
            <person name="Andersen M.R."/>
            <person name="Nordberg H.P."/>
            <person name="Cantor M.N."/>
            <person name="Hua S.X."/>
        </authorList>
    </citation>
    <scope>NUCLEOTIDE SEQUENCE [LARGE SCALE GENOMIC DNA]</scope>
    <source>
        <strain evidence="1 2">CBS 102.13</strain>
    </source>
</reference>
<keyword evidence="2" id="KW-1185">Reference proteome</keyword>
<accession>A0A2I2FAA3</accession>